<gene>
    <name evidence="2" type="ORF">ENP47_07605</name>
</gene>
<dbReference type="Pfam" id="PF09851">
    <property type="entry name" value="SHOCT"/>
    <property type="match status" value="1"/>
</dbReference>
<organism evidence="2">
    <name type="scientific">Thermomicrobium roseum</name>
    <dbReference type="NCBI Taxonomy" id="500"/>
    <lineage>
        <taxon>Bacteria</taxon>
        <taxon>Pseudomonadati</taxon>
        <taxon>Thermomicrobiota</taxon>
        <taxon>Thermomicrobia</taxon>
        <taxon>Thermomicrobiales</taxon>
        <taxon>Thermomicrobiaceae</taxon>
        <taxon>Thermomicrobium</taxon>
    </lineage>
</organism>
<dbReference type="AlphaFoldDB" id="A0A7C2BED5"/>
<evidence type="ECO:0000259" key="1">
    <source>
        <dbReference type="Pfam" id="PF09851"/>
    </source>
</evidence>
<comment type="caution">
    <text evidence="2">The sequence shown here is derived from an EMBL/GenBank/DDBJ whole genome shotgun (WGS) entry which is preliminary data.</text>
</comment>
<protein>
    <submittedName>
        <fullName evidence="2">SHOCT domain-containing protein</fullName>
    </submittedName>
</protein>
<dbReference type="EMBL" id="DSJL01000011">
    <property type="protein sequence ID" value="HEF65447.1"/>
    <property type="molecule type" value="Genomic_DNA"/>
</dbReference>
<proteinExistence type="predicted"/>
<reference evidence="2" key="1">
    <citation type="journal article" date="2020" name="mSystems">
        <title>Genome- and Community-Level Interaction Insights into Carbon Utilization and Element Cycling Functions of Hydrothermarchaeota in Hydrothermal Sediment.</title>
        <authorList>
            <person name="Zhou Z."/>
            <person name="Liu Y."/>
            <person name="Xu W."/>
            <person name="Pan J."/>
            <person name="Luo Z.H."/>
            <person name="Li M."/>
        </authorList>
    </citation>
    <scope>NUCLEOTIDE SEQUENCE [LARGE SCALE GENOMIC DNA]</scope>
    <source>
        <strain evidence="2">SpSt-222</strain>
    </source>
</reference>
<dbReference type="InterPro" id="IPR018649">
    <property type="entry name" value="SHOCT"/>
</dbReference>
<name>A0A7C2BED5_THERO</name>
<accession>A0A7C2BED5</accession>
<sequence>MEWRVRWHGPFHAGPPREWIWILDLLETLFWLALLAAVILLVVWLARRIGSEPIRTPSNRARDILDERYARGEITREQYLEMRRDLEHSG</sequence>
<feature type="domain" description="SHOCT" evidence="1">
    <location>
        <begin position="62"/>
        <end position="86"/>
    </location>
</feature>
<evidence type="ECO:0000313" key="2">
    <source>
        <dbReference type="EMBL" id="HEF65447.1"/>
    </source>
</evidence>